<feature type="coiled-coil region" evidence="3">
    <location>
        <begin position="124"/>
        <end position="185"/>
    </location>
</feature>
<dbReference type="Pfam" id="PF00619">
    <property type="entry name" value="CARD"/>
    <property type="match status" value="1"/>
</dbReference>
<gene>
    <name evidence="5" type="ORF">EB796_012525</name>
</gene>
<dbReference type="NCBIfam" id="TIGR00231">
    <property type="entry name" value="small_GTP"/>
    <property type="match status" value="1"/>
</dbReference>
<comment type="caution">
    <text evidence="5">The sequence shown here is derived from an EMBL/GenBank/DDBJ whole genome shotgun (WGS) entry which is preliminary data.</text>
</comment>
<dbReference type="PROSITE" id="PS51421">
    <property type="entry name" value="RAS"/>
    <property type="match status" value="1"/>
</dbReference>
<reference evidence="5" key="1">
    <citation type="submission" date="2020-06" db="EMBL/GenBank/DDBJ databases">
        <title>Draft genome of Bugula neritina, a colonial animal packing powerful symbionts and potential medicines.</title>
        <authorList>
            <person name="Rayko M."/>
        </authorList>
    </citation>
    <scope>NUCLEOTIDE SEQUENCE [LARGE SCALE GENOMIC DNA]</scope>
    <source>
        <strain evidence="5">Kwan_BN1</strain>
    </source>
</reference>
<accession>A0A7J7JS61</accession>
<keyword evidence="2" id="KW-0342">GTP-binding</keyword>
<dbReference type="EMBL" id="VXIV02001850">
    <property type="protein sequence ID" value="KAF6029179.1"/>
    <property type="molecule type" value="Genomic_DNA"/>
</dbReference>
<dbReference type="InterPro" id="IPR011029">
    <property type="entry name" value="DEATH-like_dom_sf"/>
</dbReference>
<dbReference type="InterPro" id="IPR003578">
    <property type="entry name" value="Small_GTPase_Rho"/>
</dbReference>
<evidence type="ECO:0000256" key="3">
    <source>
        <dbReference type="SAM" id="Coils"/>
    </source>
</evidence>
<evidence type="ECO:0000256" key="2">
    <source>
        <dbReference type="ARBA" id="ARBA00023134"/>
    </source>
</evidence>
<protein>
    <submittedName>
        <fullName evidence="5">RHOD</fullName>
    </submittedName>
</protein>
<keyword evidence="6" id="KW-1185">Reference proteome</keyword>
<dbReference type="OrthoDB" id="8830751at2759"/>
<dbReference type="PROSITE" id="PS51420">
    <property type="entry name" value="RHO"/>
    <property type="match status" value="1"/>
</dbReference>
<evidence type="ECO:0000313" key="6">
    <source>
        <dbReference type="Proteomes" id="UP000593567"/>
    </source>
</evidence>
<keyword evidence="3" id="KW-0175">Coiled coil</keyword>
<evidence type="ECO:0000259" key="4">
    <source>
        <dbReference type="PROSITE" id="PS50209"/>
    </source>
</evidence>
<dbReference type="SMART" id="SM00173">
    <property type="entry name" value="RAS"/>
    <property type="match status" value="1"/>
</dbReference>
<dbReference type="Proteomes" id="UP000593567">
    <property type="component" value="Unassembled WGS sequence"/>
</dbReference>
<dbReference type="Gene3D" id="3.40.50.300">
    <property type="entry name" value="P-loop containing nucleotide triphosphate hydrolases"/>
    <property type="match status" value="1"/>
</dbReference>
<dbReference type="GO" id="GO:0005525">
    <property type="term" value="F:GTP binding"/>
    <property type="evidence" value="ECO:0007669"/>
    <property type="project" value="UniProtKB-KW"/>
</dbReference>
<dbReference type="PANTHER" id="PTHR24072">
    <property type="entry name" value="RHO FAMILY GTPASE"/>
    <property type="match status" value="1"/>
</dbReference>
<dbReference type="PROSITE" id="PS51419">
    <property type="entry name" value="RAB"/>
    <property type="match status" value="1"/>
</dbReference>
<dbReference type="PROSITE" id="PS50209">
    <property type="entry name" value="CARD"/>
    <property type="match status" value="1"/>
</dbReference>
<evidence type="ECO:0000313" key="5">
    <source>
        <dbReference type="EMBL" id="KAF6029179.1"/>
    </source>
</evidence>
<dbReference type="InterPro" id="IPR001806">
    <property type="entry name" value="Small_GTPase"/>
</dbReference>
<dbReference type="SUPFAM" id="SSF47986">
    <property type="entry name" value="DEATH domain"/>
    <property type="match status" value="1"/>
</dbReference>
<proteinExistence type="predicted"/>
<dbReference type="GO" id="GO:0007264">
    <property type="term" value="P:small GTPase-mediated signal transduction"/>
    <property type="evidence" value="ECO:0007669"/>
    <property type="project" value="InterPro"/>
</dbReference>
<evidence type="ECO:0000256" key="1">
    <source>
        <dbReference type="ARBA" id="ARBA00022741"/>
    </source>
</evidence>
<dbReference type="InterPro" id="IPR027417">
    <property type="entry name" value="P-loop_NTPase"/>
</dbReference>
<dbReference type="SMART" id="SM00174">
    <property type="entry name" value="RHO"/>
    <property type="match status" value="1"/>
</dbReference>
<keyword evidence="1" id="KW-0547">Nucleotide-binding</keyword>
<sequence length="416" mass="47886">MDHQSRQKLRENYVELVRNLNPEDVTDFLFQEHVLSEEDCENIQSGATRAQRMRIFLSVLPTKNRNGLAKFITAMKEAGYVELAELLEKPVSPEVVSIEEGQEHHASSFPFVEDERLMSLKERLEQQSIIVTSMQAEMETLQEELKRQSQSFESNEKYKRTVTVLNELEKEKAEKQKVYDEIYEALLNDMNKEDEEQKAKPSSRTSTIRTPSFTVTGGIRHYAKIKCVLVGDGGTGKTSIIHYFINKTRLESYVPTIFDNRSVEIQLGNTMVTVNFWDTAGQDGYDKLRPLSYADSHVALLVFSVTSQTTLNNVLAKWHPEFKHYCRKVPYILVGNKTDPMNDQKKLYEIRKEGERFVEAREAHKAAEHMRASKKTAFLCSAHTGEGIHKLLESVAEVGLKRMLRVRRRKDPCLCM</sequence>
<dbReference type="GO" id="GO:0042981">
    <property type="term" value="P:regulation of apoptotic process"/>
    <property type="evidence" value="ECO:0007669"/>
    <property type="project" value="InterPro"/>
</dbReference>
<feature type="domain" description="CARD" evidence="4">
    <location>
        <begin position="1"/>
        <end position="90"/>
    </location>
</feature>
<dbReference type="InterPro" id="IPR001315">
    <property type="entry name" value="CARD"/>
</dbReference>
<dbReference type="PRINTS" id="PR00449">
    <property type="entry name" value="RASTRNSFRMNG"/>
</dbReference>
<dbReference type="CDD" id="cd01671">
    <property type="entry name" value="CARD"/>
    <property type="match status" value="1"/>
</dbReference>
<dbReference type="Pfam" id="PF00071">
    <property type="entry name" value="Ras"/>
    <property type="match status" value="1"/>
</dbReference>
<name>A0A7J7JS61_BUGNE</name>
<organism evidence="5 6">
    <name type="scientific">Bugula neritina</name>
    <name type="common">Brown bryozoan</name>
    <name type="synonym">Sertularia neritina</name>
    <dbReference type="NCBI Taxonomy" id="10212"/>
    <lineage>
        <taxon>Eukaryota</taxon>
        <taxon>Metazoa</taxon>
        <taxon>Spiralia</taxon>
        <taxon>Lophotrochozoa</taxon>
        <taxon>Bryozoa</taxon>
        <taxon>Gymnolaemata</taxon>
        <taxon>Cheilostomatida</taxon>
        <taxon>Flustrina</taxon>
        <taxon>Buguloidea</taxon>
        <taxon>Bugulidae</taxon>
        <taxon>Bugula</taxon>
    </lineage>
</organism>
<dbReference type="SMART" id="SM00175">
    <property type="entry name" value="RAB"/>
    <property type="match status" value="1"/>
</dbReference>
<dbReference type="AlphaFoldDB" id="A0A7J7JS61"/>
<dbReference type="Gene3D" id="1.10.533.10">
    <property type="entry name" value="Death Domain, Fas"/>
    <property type="match status" value="1"/>
</dbReference>
<dbReference type="SMART" id="SM00176">
    <property type="entry name" value="RAN"/>
    <property type="match status" value="1"/>
</dbReference>
<dbReference type="GO" id="GO:0003924">
    <property type="term" value="F:GTPase activity"/>
    <property type="evidence" value="ECO:0007669"/>
    <property type="project" value="InterPro"/>
</dbReference>
<dbReference type="InterPro" id="IPR005225">
    <property type="entry name" value="Small_GTP-bd"/>
</dbReference>
<dbReference type="SUPFAM" id="SSF52540">
    <property type="entry name" value="P-loop containing nucleoside triphosphate hydrolases"/>
    <property type="match status" value="1"/>
</dbReference>